<feature type="transmembrane region" description="Helical" evidence="8">
    <location>
        <begin position="167"/>
        <end position="184"/>
    </location>
</feature>
<sequence length="339" mass="37606">MQDWSGLFNEINNAGSYLYSFFGAILFKLFGYHELLLPVVNLFFGMLVVALTGIIVNRIWGARPAQLSALIIGLYPFAAFNSAIALREEPSILAFMFGLYFLVKWLQEESRAGIYLCLAFFGLATMIHPGWVAAIFGVGVYALLLLFKALPRIVQGSLVTRGYFHNILTAGSIVILSLLLSAAGEVTLGKGISLGSEEETVAELIESQFTGMPQGGSAYPTVIATGDPFSRPWLIPARIVYFLFSPFPWDISSPQQALGMISSVLYLFLVWKIFKNWKTIRQHQECVALLIILALLTFIFAIGVTNIGTAIRHKTKFLALFIILAAVSFDSIRFRLLRR</sequence>
<keyword evidence="6 8" id="KW-1133">Transmembrane helix</keyword>
<dbReference type="EMBL" id="BAABKI010000028">
    <property type="protein sequence ID" value="GAA5178469.1"/>
    <property type="molecule type" value="Genomic_DNA"/>
</dbReference>
<reference evidence="11" key="1">
    <citation type="journal article" date="2019" name="Int. J. Syst. Evol. Microbiol.">
        <title>The Global Catalogue of Microorganisms (GCM) 10K type strain sequencing project: providing services to taxonomists for standard genome sequencing and annotation.</title>
        <authorList>
            <consortium name="The Broad Institute Genomics Platform"/>
            <consortium name="The Broad Institute Genome Sequencing Center for Infectious Disease"/>
            <person name="Wu L."/>
            <person name="Ma J."/>
        </authorList>
    </citation>
    <scope>NUCLEOTIDE SEQUENCE [LARGE SCALE GENOMIC DNA]</scope>
    <source>
        <strain evidence="11">JCM 18472</strain>
    </source>
</reference>
<protein>
    <recommendedName>
        <fullName evidence="9">Glycosyltransferase RgtA/B/C/D-like domain-containing protein</fullName>
    </recommendedName>
</protein>
<keyword evidence="11" id="KW-1185">Reference proteome</keyword>
<comment type="subcellular location">
    <subcellularLocation>
        <location evidence="1">Cell membrane</location>
        <topology evidence="1">Multi-pass membrane protein</topology>
    </subcellularLocation>
</comment>
<dbReference type="PANTHER" id="PTHR33908:SF11">
    <property type="entry name" value="MEMBRANE PROTEIN"/>
    <property type="match status" value="1"/>
</dbReference>
<evidence type="ECO:0000256" key="3">
    <source>
        <dbReference type="ARBA" id="ARBA00022676"/>
    </source>
</evidence>
<keyword evidence="2" id="KW-1003">Cell membrane</keyword>
<dbReference type="InterPro" id="IPR050297">
    <property type="entry name" value="LipidA_mod_glycosyltrf_83"/>
</dbReference>
<evidence type="ECO:0000259" key="9">
    <source>
        <dbReference type="Pfam" id="PF13231"/>
    </source>
</evidence>
<evidence type="ECO:0000256" key="7">
    <source>
        <dbReference type="ARBA" id="ARBA00023136"/>
    </source>
</evidence>
<name>A0ABP9RIQ5_9GAMM</name>
<evidence type="ECO:0000256" key="6">
    <source>
        <dbReference type="ARBA" id="ARBA00022989"/>
    </source>
</evidence>
<evidence type="ECO:0000313" key="11">
    <source>
        <dbReference type="Proteomes" id="UP001500074"/>
    </source>
</evidence>
<feature type="transmembrane region" description="Helical" evidence="8">
    <location>
        <begin position="39"/>
        <end position="60"/>
    </location>
</feature>
<dbReference type="Pfam" id="PF13231">
    <property type="entry name" value="PMT_2"/>
    <property type="match status" value="1"/>
</dbReference>
<evidence type="ECO:0000256" key="5">
    <source>
        <dbReference type="ARBA" id="ARBA00022692"/>
    </source>
</evidence>
<keyword evidence="3" id="KW-0328">Glycosyltransferase</keyword>
<evidence type="ECO:0000256" key="4">
    <source>
        <dbReference type="ARBA" id="ARBA00022679"/>
    </source>
</evidence>
<evidence type="ECO:0000256" key="2">
    <source>
        <dbReference type="ARBA" id="ARBA00022475"/>
    </source>
</evidence>
<keyword evidence="5 8" id="KW-0812">Transmembrane</keyword>
<feature type="transmembrane region" description="Helical" evidence="8">
    <location>
        <begin position="286"/>
        <end position="311"/>
    </location>
</feature>
<dbReference type="InterPro" id="IPR038731">
    <property type="entry name" value="RgtA/B/C-like"/>
</dbReference>
<keyword evidence="7 8" id="KW-0472">Membrane</keyword>
<evidence type="ECO:0000256" key="1">
    <source>
        <dbReference type="ARBA" id="ARBA00004651"/>
    </source>
</evidence>
<accession>A0ABP9RIQ5</accession>
<proteinExistence type="predicted"/>
<evidence type="ECO:0000313" key="10">
    <source>
        <dbReference type="EMBL" id="GAA5178469.1"/>
    </source>
</evidence>
<dbReference type="Proteomes" id="UP001500074">
    <property type="component" value="Unassembled WGS sequence"/>
</dbReference>
<gene>
    <name evidence="10" type="ORF">GCM10023342_29040</name>
</gene>
<comment type="caution">
    <text evidence="10">The sequence shown here is derived from an EMBL/GenBank/DDBJ whole genome shotgun (WGS) entry which is preliminary data.</text>
</comment>
<evidence type="ECO:0000256" key="8">
    <source>
        <dbReference type="SAM" id="Phobius"/>
    </source>
</evidence>
<feature type="transmembrane region" description="Helical" evidence="8">
    <location>
        <begin position="257"/>
        <end position="274"/>
    </location>
</feature>
<dbReference type="PANTHER" id="PTHR33908">
    <property type="entry name" value="MANNOSYLTRANSFERASE YKCB-RELATED"/>
    <property type="match status" value="1"/>
</dbReference>
<keyword evidence="4" id="KW-0808">Transferase</keyword>
<feature type="transmembrane region" description="Helical" evidence="8">
    <location>
        <begin position="317"/>
        <end position="336"/>
    </location>
</feature>
<feature type="transmembrane region" description="Helical" evidence="8">
    <location>
        <begin position="66"/>
        <end position="84"/>
    </location>
</feature>
<organism evidence="10 11">
    <name type="scientific">Modicisalibacter zincidurans</name>
    <dbReference type="NCBI Taxonomy" id="1178777"/>
    <lineage>
        <taxon>Bacteria</taxon>
        <taxon>Pseudomonadati</taxon>
        <taxon>Pseudomonadota</taxon>
        <taxon>Gammaproteobacteria</taxon>
        <taxon>Oceanospirillales</taxon>
        <taxon>Halomonadaceae</taxon>
        <taxon>Modicisalibacter</taxon>
    </lineage>
</organism>
<feature type="domain" description="Glycosyltransferase RgtA/B/C/D-like" evidence="9">
    <location>
        <begin position="18"/>
        <end position="144"/>
    </location>
</feature>
<feature type="transmembrane region" description="Helical" evidence="8">
    <location>
        <begin position="113"/>
        <end position="146"/>
    </location>
</feature>